<reference evidence="1" key="3">
    <citation type="submission" date="2025-09" db="UniProtKB">
        <authorList>
            <consortium name="Ensembl"/>
        </authorList>
    </citation>
    <scope>IDENTIFICATION</scope>
</reference>
<protein>
    <submittedName>
        <fullName evidence="1">Uncharacterized protein</fullName>
    </submittedName>
</protein>
<sequence length="121" mass="14007">RMLRGTLPMPRSHGLTCVMVRLEAQMTLQRNEAAGCRVTFYCEIDHQSRHIALHTASPFYNSEKERKHGVAQKIYREMFLGGSHHHLKVLSSCICLLYSRHRQTSALRLFWTATPTIPNSW</sequence>
<dbReference type="AlphaFoldDB" id="G1KYY4"/>
<dbReference type="InParanoid" id="G1KYY4"/>
<dbReference type="Proteomes" id="UP000001646">
    <property type="component" value="Chromosome 1"/>
</dbReference>
<dbReference type="Bgee" id="ENSACAG00000022673">
    <property type="expression patterns" value="Expressed in ovary"/>
</dbReference>
<keyword evidence="2" id="KW-1185">Reference proteome</keyword>
<accession>G1KYY4</accession>
<evidence type="ECO:0000313" key="2">
    <source>
        <dbReference type="Proteomes" id="UP000001646"/>
    </source>
</evidence>
<proteinExistence type="predicted"/>
<reference evidence="1 2" key="1">
    <citation type="submission" date="2009-12" db="EMBL/GenBank/DDBJ databases">
        <title>The Genome Sequence of Anolis carolinensis (Green Anole Lizard).</title>
        <authorList>
            <consortium name="The Genome Sequencing Platform"/>
            <person name="Di Palma F."/>
            <person name="Alfoldi J."/>
            <person name="Heiman D."/>
            <person name="Young S."/>
            <person name="Grabherr M."/>
            <person name="Johnson J."/>
            <person name="Lander E.S."/>
            <person name="Lindblad-Toh K."/>
        </authorList>
    </citation>
    <scope>NUCLEOTIDE SEQUENCE [LARGE SCALE GENOMIC DNA]</scope>
    <source>
        <strain evidence="1 2">JBL SC #1</strain>
    </source>
</reference>
<name>G1KYY4_ANOCA</name>
<organism evidence="1 2">
    <name type="scientific">Anolis carolinensis</name>
    <name type="common">Green anole</name>
    <name type="synonym">American chameleon</name>
    <dbReference type="NCBI Taxonomy" id="28377"/>
    <lineage>
        <taxon>Eukaryota</taxon>
        <taxon>Metazoa</taxon>
        <taxon>Chordata</taxon>
        <taxon>Craniata</taxon>
        <taxon>Vertebrata</taxon>
        <taxon>Euteleostomi</taxon>
        <taxon>Lepidosauria</taxon>
        <taxon>Squamata</taxon>
        <taxon>Bifurcata</taxon>
        <taxon>Unidentata</taxon>
        <taxon>Episquamata</taxon>
        <taxon>Toxicofera</taxon>
        <taxon>Iguania</taxon>
        <taxon>Dactyloidae</taxon>
        <taxon>Anolis</taxon>
    </lineage>
</organism>
<dbReference type="HOGENOM" id="CLU_3322208_0_0_1"/>
<reference evidence="1" key="2">
    <citation type="submission" date="2025-08" db="UniProtKB">
        <authorList>
            <consortium name="Ensembl"/>
        </authorList>
    </citation>
    <scope>IDENTIFICATION</scope>
</reference>
<evidence type="ECO:0000313" key="1">
    <source>
        <dbReference type="Ensembl" id="ENSACAP00000021275.2"/>
    </source>
</evidence>
<dbReference type="Ensembl" id="ENSACAT00000023320.2">
    <property type="protein sequence ID" value="ENSACAP00000021275.2"/>
    <property type="gene ID" value="ENSACAG00000022673.2"/>
</dbReference>